<feature type="compositionally biased region" description="Polar residues" evidence="1">
    <location>
        <begin position="126"/>
        <end position="143"/>
    </location>
</feature>
<feature type="compositionally biased region" description="Basic residues" evidence="1">
    <location>
        <begin position="79"/>
        <end position="92"/>
    </location>
</feature>
<protein>
    <submittedName>
        <fullName evidence="2">Uncharacterized protein</fullName>
    </submittedName>
</protein>
<organism evidence="2 3">
    <name type="scientific">Pisum sativum</name>
    <name type="common">Garden pea</name>
    <name type="synonym">Lathyrus oleraceus</name>
    <dbReference type="NCBI Taxonomy" id="3888"/>
    <lineage>
        <taxon>Eukaryota</taxon>
        <taxon>Viridiplantae</taxon>
        <taxon>Streptophyta</taxon>
        <taxon>Embryophyta</taxon>
        <taxon>Tracheophyta</taxon>
        <taxon>Spermatophyta</taxon>
        <taxon>Magnoliopsida</taxon>
        <taxon>eudicotyledons</taxon>
        <taxon>Gunneridae</taxon>
        <taxon>Pentapetalae</taxon>
        <taxon>rosids</taxon>
        <taxon>fabids</taxon>
        <taxon>Fabales</taxon>
        <taxon>Fabaceae</taxon>
        <taxon>Papilionoideae</taxon>
        <taxon>50 kb inversion clade</taxon>
        <taxon>NPAAA clade</taxon>
        <taxon>Hologalegina</taxon>
        <taxon>IRL clade</taxon>
        <taxon>Fabeae</taxon>
        <taxon>Lathyrus</taxon>
    </lineage>
</organism>
<name>A0A9D4YD04_PEA</name>
<dbReference type="Gramene" id="Psat02G0189400-T1">
    <property type="protein sequence ID" value="KAI5435250.1"/>
    <property type="gene ID" value="KIW84_021894"/>
</dbReference>
<accession>A0A9D4YD04</accession>
<evidence type="ECO:0000313" key="2">
    <source>
        <dbReference type="EMBL" id="KAI5435250.1"/>
    </source>
</evidence>
<comment type="caution">
    <text evidence="2">The sequence shown here is derived from an EMBL/GenBank/DDBJ whole genome shotgun (WGS) entry which is preliminary data.</text>
</comment>
<feature type="compositionally biased region" description="Pro residues" evidence="1">
    <location>
        <begin position="106"/>
        <end position="124"/>
    </location>
</feature>
<proteinExistence type="predicted"/>
<evidence type="ECO:0000256" key="1">
    <source>
        <dbReference type="SAM" id="MobiDB-lite"/>
    </source>
</evidence>
<evidence type="ECO:0000313" key="3">
    <source>
        <dbReference type="Proteomes" id="UP001058974"/>
    </source>
</evidence>
<dbReference type="Proteomes" id="UP001058974">
    <property type="component" value="Chromosome 2"/>
</dbReference>
<feature type="region of interest" description="Disordered" evidence="1">
    <location>
        <begin position="1"/>
        <end position="23"/>
    </location>
</feature>
<dbReference type="EMBL" id="JAMSHJ010000002">
    <property type="protein sequence ID" value="KAI5435250.1"/>
    <property type="molecule type" value="Genomic_DNA"/>
</dbReference>
<dbReference type="AlphaFoldDB" id="A0A9D4YD04"/>
<sequence>MVKSAANTHSLGEPLASSQQAIPVAKPPKLAGAKVEAWDSPSDGFVRLANVQIWQRIFLWAQIPVDELLFDPEIERTARRLNSKTRRRRQQARQRQEQGESSSTTHPPPFIPMMDQPPQPPPISTPCVNSPRNTAQFANHTGR</sequence>
<gene>
    <name evidence="2" type="ORF">KIW84_021894</name>
</gene>
<reference evidence="2 3" key="1">
    <citation type="journal article" date="2022" name="Nat. Genet.">
        <title>Improved pea reference genome and pan-genome highlight genomic features and evolutionary characteristics.</title>
        <authorList>
            <person name="Yang T."/>
            <person name="Liu R."/>
            <person name="Luo Y."/>
            <person name="Hu S."/>
            <person name="Wang D."/>
            <person name="Wang C."/>
            <person name="Pandey M.K."/>
            <person name="Ge S."/>
            <person name="Xu Q."/>
            <person name="Li N."/>
            <person name="Li G."/>
            <person name="Huang Y."/>
            <person name="Saxena R.K."/>
            <person name="Ji Y."/>
            <person name="Li M."/>
            <person name="Yan X."/>
            <person name="He Y."/>
            <person name="Liu Y."/>
            <person name="Wang X."/>
            <person name="Xiang C."/>
            <person name="Varshney R.K."/>
            <person name="Ding H."/>
            <person name="Gao S."/>
            <person name="Zong X."/>
        </authorList>
    </citation>
    <scope>NUCLEOTIDE SEQUENCE [LARGE SCALE GENOMIC DNA]</scope>
    <source>
        <strain evidence="2 3">cv. Zhongwan 6</strain>
    </source>
</reference>
<keyword evidence="3" id="KW-1185">Reference proteome</keyword>
<feature type="region of interest" description="Disordered" evidence="1">
    <location>
        <begin position="71"/>
        <end position="143"/>
    </location>
</feature>
<feature type="compositionally biased region" description="Polar residues" evidence="1">
    <location>
        <begin position="1"/>
        <end position="21"/>
    </location>
</feature>